<protein>
    <submittedName>
        <fullName evidence="2">Nucleotidyltransferase domain-containing protein</fullName>
    </submittedName>
</protein>
<feature type="domain" description="Polymerase nucleotidyl transferase" evidence="1">
    <location>
        <begin position="19"/>
        <end position="91"/>
    </location>
</feature>
<proteinExistence type="predicted"/>
<dbReference type="CDD" id="cd05403">
    <property type="entry name" value="NT_KNTase_like"/>
    <property type="match status" value="1"/>
</dbReference>
<reference evidence="2" key="1">
    <citation type="journal article" date="2021" name="PeerJ">
        <title>Extensive microbial diversity within the chicken gut microbiome revealed by metagenomics and culture.</title>
        <authorList>
            <person name="Gilroy R."/>
            <person name="Ravi A."/>
            <person name="Getino M."/>
            <person name="Pursley I."/>
            <person name="Horton D.L."/>
            <person name="Alikhan N.F."/>
            <person name="Baker D."/>
            <person name="Gharbi K."/>
            <person name="Hall N."/>
            <person name="Watson M."/>
            <person name="Adriaenssens E.M."/>
            <person name="Foster-Nyarko E."/>
            <person name="Jarju S."/>
            <person name="Secka A."/>
            <person name="Antonio M."/>
            <person name="Oren A."/>
            <person name="Chaudhuri R.R."/>
            <person name="La Ragione R."/>
            <person name="Hildebrand F."/>
            <person name="Pallen M.J."/>
        </authorList>
    </citation>
    <scope>NUCLEOTIDE SEQUENCE</scope>
    <source>
        <strain evidence="2">CHK191-13928</strain>
    </source>
</reference>
<sequence length="122" mass="14198">MINNEINAIKDRIRLTVMPKRIYLFGSFAKDTYDEDSDYDFYVVVPDDAGNKIELSQQVYKALRGIRKRPVDIVVGYESSFDERAKENTLEKIVEQEGILLYEILESRNEDMDGVDHDSKEI</sequence>
<dbReference type="SUPFAM" id="SSF81301">
    <property type="entry name" value="Nucleotidyltransferase"/>
    <property type="match status" value="1"/>
</dbReference>
<dbReference type="Pfam" id="PF01909">
    <property type="entry name" value="NTP_transf_2"/>
    <property type="match status" value="1"/>
</dbReference>
<dbReference type="GO" id="GO:0016779">
    <property type="term" value="F:nucleotidyltransferase activity"/>
    <property type="evidence" value="ECO:0007669"/>
    <property type="project" value="InterPro"/>
</dbReference>
<accession>A0A9D2BAB1</accession>
<dbReference type="AlphaFoldDB" id="A0A9D2BAB1"/>
<comment type="caution">
    <text evidence="2">The sequence shown here is derived from an EMBL/GenBank/DDBJ whole genome shotgun (WGS) entry which is preliminary data.</text>
</comment>
<dbReference type="Proteomes" id="UP000886721">
    <property type="component" value="Unassembled WGS sequence"/>
</dbReference>
<reference evidence="2" key="2">
    <citation type="submission" date="2021-04" db="EMBL/GenBank/DDBJ databases">
        <authorList>
            <person name="Gilroy R."/>
        </authorList>
    </citation>
    <scope>NUCLEOTIDE SEQUENCE</scope>
    <source>
        <strain evidence="2">CHK191-13928</strain>
    </source>
</reference>
<dbReference type="PANTHER" id="PTHR37030:SF1">
    <property type="entry name" value="NUCLEOTIDYLTRANSFERASE"/>
    <property type="match status" value="1"/>
</dbReference>
<organism evidence="2 3">
    <name type="scientific">Candidatus Anaerostipes excrementavium</name>
    <dbReference type="NCBI Taxonomy" id="2838463"/>
    <lineage>
        <taxon>Bacteria</taxon>
        <taxon>Bacillati</taxon>
        <taxon>Bacillota</taxon>
        <taxon>Clostridia</taxon>
        <taxon>Lachnospirales</taxon>
        <taxon>Lachnospiraceae</taxon>
        <taxon>Anaerostipes</taxon>
    </lineage>
</organism>
<dbReference type="Gene3D" id="3.30.460.10">
    <property type="entry name" value="Beta Polymerase, domain 2"/>
    <property type="match status" value="1"/>
</dbReference>
<evidence type="ECO:0000259" key="1">
    <source>
        <dbReference type="Pfam" id="PF01909"/>
    </source>
</evidence>
<evidence type="ECO:0000313" key="3">
    <source>
        <dbReference type="Proteomes" id="UP000886721"/>
    </source>
</evidence>
<evidence type="ECO:0000313" key="2">
    <source>
        <dbReference type="EMBL" id="HIX68743.1"/>
    </source>
</evidence>
<dbReference type="EMBL" id="DXEM01000034">
    <property type="protein sequence ID" value="HIX68743.1"/>
    <property type="molecule type" value="Genomic_DNA"/>
</dbReference>
<name>A0A9D2BAB1_9FIRM</name>
<dbReference type="InterPro" id="IPR002934">
    <property type="entry name" value="Polymerase_NTP_transf_dom"/>
</dbReference>
<dbReference type="InterPro" id="IPR043519">
    <property type="entry name" value="NT_sf"/>
</dbReference>
<dbReference type="PANTHER" id="PTHR37030">
    <property type="entry name" value="NUCLEOTIDYLTRANSFERASE"/>
    <property type="match status" value="1"/>
</dbReference>
<gene>
    <name evidence="2" type="ORF">H9735_11570</name>
</gene>